<feature type="region of interest" description="Disordered" evidence="1">
    <location>
        <begin position="1"/>
        <end position="24"/>
    </location>
</feature>
<comment type="caution">
    <text evidence="2">The sequence shown here is derived from an EMBL/GenBank/DDBJ whole genome shotgun (WGS) entry which is preliminary data.</text>
</comment>
<organism evidence="2">
    <name type="scientific">marine sediment metagenome</name>
    <dbReference type="NCBI Taxonomy" id="412755"/>
    <lineage>
        <taxon>unclassified sequences</taxon>
        <taxon>metagenomes</taxon>
        <taxon>ecological metagenomes</taxon>
    </lineage>
</organism>
<sequence>MLVRNAYTEAYNAGDTPEGDRASM</sequence>
<accession>A0A0F8XHQ4</accession>
<feature type="non-terminal residue" evidence="2">
    <location>
        <position position="24"/>
    </location>
</feature>
<name>A0A0F8XHQ4_9ZZZZ</name>
<evidence type="ECO:0000313" key="2">
    <source>
        <dbReference type="EMBL" id="KKK68428.1"/>
    </source>
</evidence>
<dbReference type="AlphaFoldDB" id="A0A0F8XHQ4"/>
<reference evidence="2" key="1">
    <citation type="journal article" date="2015" name="Nature">
        <title>Complex archaea that bridge the gap between prokaryotes and eukaryotes.</title>
        <authorList>
            <person name="Spang A."/>
            <person name="Saw J.H."/>
            <person name="Jorgensen S.L."/>
            <person name="Zaremba-Niedzwiedzka K."/>
            <person name="Martijn J."/>
            <person name="Lind A.E."/>
            <person name="van Eijk R."/>
            <person name="Schleper C."/>
            <person name="Guy L."/>
            <person name="Ettema T.J."/>
        </authorList>
    </citation>
    <scope>NUCLEOTIDE SEQUENCE</scope>
</reference>
<evidence type="ECO:0000256" key="1">
    <source>
        <dbReference type="SAM" id="MobiDB-lite"/>
    </source>
</evidence>
<proteinExistence type="predicted"/>
<protein>
    <submittedName>
        <fullName evidence="2">Uncharacterized protein</fullName>
    </submittedName>
</protein>
<gene>
    <name evidence="2" type="ORF">LCGC14_2944160</name>
</gene>
<dbReference type="EMBL" id="LAZR01059142">
    <property type="protein sequence ID" value="KKK68428.1"/>
    <property type="molecule type" value="Genomic_DNA"/>
</dbReference>